<dbReference type="InterPro" id="IPR038695">
    <property type="entry name" value="Saro_0823-like_sf"/>
</dbReference>
<reference evidence="1 2" key="1">
    <citation type="journal article" date="2024" name="Int. J. Syst. Evol. Microbiol.">
        <title>Virgibacillus tibetensis sp. nov., isolated from salt lake on the Tibetan Plateau of China.</title>
        <authorList>
            <person name="Phurbu D."/>
            <person name="Liu Z.-X."/>
            <person name="Wang R."/>
            <person name="Zheng Y.-Y."/>
            <person name="Liu H.-C."/>
            <person name="Zhou Y.-G."/>
            <person name="Yu Y.-J."/>
            <person name="Li A.-H."/>
        </authorList>
    </citation>
    <scope>NUCLEOTIDE SEQUENCE [LARGE SCALE GENOMIC DNA]</scope>
    <source>
        <strain evidence="1 2">C22-A2</strain>
    </source>
</reference>
<name>A0ABU6KCC2_9BACI</name>
<proteinExistence type="predicted"/>
<dbReference type="EMBL" id="JARZFX010000002">
    <property type="protein sequence ID" value="MEC5422968.1"/>
    <property type="molecule type" value="Genomic_DNA"/>
</dbReference>
<gene>
    <name evidence="1" type="ORF">QGM71_05580</name>
</gene>
<evidence type="ECO:0000313" key="1">
    <source>
        <dbReference type="EMBL" id="MEC5422968.1"/>
    </source>
</evidence>
<dbReference type="InterPro" id="IPR003795">
    <property type="entry name" value="DUF192"/>
</dbReference>
<protein>
    <submittedName>
        <fullName evidence="1">DUF192 domain-containing protein</fullName>
    </submittedName>
</protein>
<comment type="caution">
    <text evidence="1">The sequence shown here is derived from an EMBL/GenBank/DDBJ whole genome shotgun (WGS) entry which is preliminary data.</text>
</comment>
<accession>A0ABU6KCC2</accession>
<sequence>MQDIKLINVRTDEVIAEDIKGAYTFWTRFKGLMLTKSMPEKTGLHISPCASIHTFFMKYSIDLIYLNKENKIVGIEEDLKPGKIGKRFSGAYSVVELPAGTFRNTPTFSGQAVEFVGRGYEKVK</sequence>
<keyword evidence="2" id="KW-1185">Reference proteome</keyword>
<dbReference type="Gene3D" id="2.60.120.1140">
    <property type="entry name" value="Protein of unknown function DUF192"/>
    <property type="match status" value="1"/>
</dbReference>
<organism evidence="1 2">
    <name type="scientific">Virgibacillus tibetensis</name>
    <dbReference type="NCBI Taxonomy" id="3042313"/>
    <lineage>
        <taxon>Bacteria</taxon>
        <taxon>Bacillati</taxon>
        <taxon>Bacillota</taxon>
        <taxon>Bacilli</taxon>
        <taxon>Bacillales</taxon>
        <taxon>Bacillaceae</taxon>
        <taxon>Virgibacillus</taxon>
    </lineage>
</organism>
<dbReference type="RefSeq" id="WP_327606539.1">
    <property type="nucleotide sequence ID" value="NZ_JARZFX010000002.1"/>
</dbReference>
<evidence type="ECO:0000313" key="2">
    <source>
        <dbReference type="Proteomes" id="UP001335737"/>
    </source>
</evidence>
<dbReference type="Pfam" id="PF02643">
    <property type="entry name" value="DUF192"/>
    <property type="match status" value="1"/>
</dbReference>
<dbReference type="Proteomes" id="UP001335737">
    <property type="component" value="Unassembled WGS sequence"/>
</dbReference>